<reference evidence="1" key="1">
    <citation type="submission" date="2012-04" db="EMBL/GenBank/DDBJ databases">
        <authorList>
            <person name="Borisov I.G."/>
            <person name="Ivanikova N.V."/>
            <person name="Pinevich A.V."/>
        </authorList>
    </citation>
    <scope>NUCLEOTIDE SEQUENCE</scope>
    <source>
        <strain evidence="1">CALU 1027</strain>
    </source>
</reference>
<organism evidence="1 2">
    <name type="scientific">Prochlorothrix hollandica PCC 9006 = CALU 1027</name>
    <dbReference type="NCBI Taxonomy" id="317619"/>
    <lineage>
        <taxon>Bacteria</taxon>
        <taxon>Bacillati</taxon>
        <taxon>Cyanobacteriota</taxon>
        <taxon>Cyanophyceae</taxon>
        <taxon>Prochlorotrichales</taxon>
        <taxon>Prochlorotrichaceae</taxon>
        <taxon>Prochlorothrix</taxon>
    </lineage>
</organism>
<evidence type="ECO:0000313" key="2">
    <source>
        <dbReference type="Proteomes" id="UP000034681"/>
    </source>
</evidence>
<evidence type="ECO:0000313" key="1">
    <source>
        <dbReference type="EMBL" id="KKI98276.1"/>
    </source>
</evidence>
<proteinExistence type="predicted"/>
<comment type="caution">
    <text evidence="1">The sequence shown here is derived from an EMBL/GenBank/DDBJ whole genome shotgun (WGS) entry which is preliminary data.</text>
</comment>
<accession>A0A0M2PV72</accession>
<sequence length="66" mass="6817">MRVSLQVLLGLGTGSLLLGLTLGQGVLQTLVELGELSEELLRGDRLPILKAPASTVPDAASANPRP</sequence>
<dbReference type="Proteomes" id="UP000034681">
    <property type="component" value="Unassembled WGS sequence"/>
</dbReference>
<name>A0A0M2PV72_PROHO</name>
<keyword evidence="2" id="KW-1185">Reference proteome</keyword>
<gene>
    <name evidence="1" type="ORF">PROH_20810</name>
</gene>
<protein>
    <submittedName>
        <fullName evidence="1">Uncharacterized protein</fullName>
    </submittedName>
</protein>
<dbReference type="AlphaFoldDB" id="A0A0M2PV72"/>
<dbReference type="EMBL" id="AJTX02000010">
    <property type="protein sequence ID" value="KKI98276.1"/>
    <property type="molecule type" value="Genomic_DNA"/>
</dbReference>